<dbReference type="EMBL" id="MGBG01000017">
    <property type="protein sequence ID" value="OGK64684.1"/>
    <property type="molecule type" value="Genomic_DNA"/>
</dbReference>
<protein>
    <submittedName>
        <fullName evidence="1">Uncharacterized protein</fullName>
    </submittedName>
</protein>
<organism evidence="1 2">
    <name type="scientific">Candidatus Roizmanbacteria bacterium RIFOXYA1_FULL_41_12</name>
    <dbReference type="NCBI Taxonomy" id="1802082"/>
    <lineage>
        <taxon>Bacteria</taxon>
        <taxon>Candidatus Roizmaniibacteriota</taxon>
    </lineage>
</organism>
<comment type="caution">
    <text evidence="1">The sequence shown here is derived from an EMBL/GenBank/DDBJ whole genome shotgun (WGS) entry which is preliminary data.</text>
</comment>
<evidence type="ECO:0000313" key="1">
    <source>
        <dbReference type="EMBL" id="OGK64684.1"/>
    </source>
</evidence>
<gene>
    <name evidence="1" type="ORF">A2209_01320</name>
</gene>
<evidence type="ECO:0000313" key="2">
    <source>
        <dbReference type="Proteomes" id="UP000178450"/>
    </source>
</evidence>
<dbReference type="AlphaFoldDB" id="A0A1F7KA11"/>
<name>A0A1F7KA11_9BACT</name>
<reference evidence="1 2" key="1">
    <citation type="journal article" date="2016" name="Nat. Commun.">
        <title>Thousands of microbial genomes shed light on interconnected biogeochemical processes in an aquifer system.</title>
        <authorList>
            <person name="Anantharaman K."/>
            <person name="Brown C.T."/>
            <person name="Hug L.A."/>
            <person name="Sharon I."/>
            <person name="Castelle C.J."/>
            <person name="Probst A.J."/>
            <person name="Thomas B.C."/>
            <person name="Singh A."/>
            <person name="Wilkins M.J."/>
            <person name="Karaoz U."/>
            <person name="Brodie E.L."/>
            <person name="Williams K.H."/>
            <person name="Hubbard S.S."/>
            <person name="Banfield J.F."/>
        </authorList>
    </citation>
    <scope>NUCLEOTIDE SEQUENCE [LARGE SCALE GENOMIC DNA]</scope>
</reference>
<proteinExistence type="predicted"/>
<sequence>MSSVIDKLHRLSPNQLRALLLLAKSPKGIISSTDSGAKIGLKGKSLGGLFSSLSRQKILGERLVIAWGRPKAGRGLRWKLNQQVISQNELSKITSELLA</sequence>
<accession>A0A1F7KA11</accession>
<dbReference type="Proteomes" id="UP000178450">
    <property type="component" value="Unassembled WGS sequence"/>
</dbReference>